<dbReference type="AlphaFoldDB" id="A0A7Z2T2G7"/>
<dbReference type="RefSeq" id="WP_164647842.1">
    <property type="nucleotide sequence ID" value="NZ_CP047475.1"/>
</dbReference>
<evidence type="ECO:0000259" key="2">
    <source>
        <dbReference type="PROSITE" id="PS51352"/>
    </source>
</evidence>
<proteinExistence type="predicted"/>
<sequence>MFKKLNVLVTTLVVIFTSFHLFAQEQDVLIAEINDILKENPEIVAPLHQNLVSYLDQSRSLAEKIDSYQELFHHPDQPYFGNKDGELTIVAFYDYSCPFCKRLEPELEKVVKAYPNVKVIHMLMPLKEQGNTENSAALAMNVWKHDHSSFSETHELLVKKRGAHNVRSVKSVAKKTATEAALEQDLETESRLAQNYQVFIDLGMRGTPAMIIGDEIVSGYVPFERLKQVVEAKL</sequence>
<feature type="domain" description="Thioredoxin" evidence="2">
    <location>
        <begin position="34"/>
        <end position="234"/>
    </location>
</feature>
<evidence type="ECO:0000313" key="3">
    <source>
        <dbReference type="EMBL" id="QIA62948.1"/>
    </source>
</evidence>
<dbReference type="SUPFAM" id="SSF52833">
    <property type="entry name" value="Thioredoxin-like"/>
    <property type="match status" value="1"/>
</dbReference>
<dbReference type="Proteomes" id="UP000464262">
    <property type="component" value="Chromosome 1"/>
</dbReference>
<dbReference type="GO" id="GO:0016491">
    <property type="term" value="F:oxidoreductase activity"/>
    <property type="evidence" value="ECO:0007669"/>
    <property type="project" value="InterPro"/>
</dbReference>
<feature type="chain" id="PRO_5030746850" evidence="1">
    <location>
        <begin position="24"/>
        <end position="234"/>
    </location>
</feature>
<dbReference type="InterPro" id="IPR051470">
    <property type="entry name" value="Thiol:disulfide_interchange"/>
</dbReference>
<dbReference type="EMBL" id="CP047475">
    <property type="protein sequence ID" value="QIA62948.1"/>
    <property type="molecule type" value="Genomic_DNA"/>
</dbReference>
<dbReference type="PROSITE" id="PS51352">
    <property type="entry name" value="THIOREDOXIN_2"/>
    <property type="match status" value="1"/>
</dbReference>
<evidence type="ECO:0000256" key="1">
    <source>
        <dbReference type="SAM" id="SignalP"/>
    </source>
</evidence>
<dbReference type="PANTHER" id="PTHR35272">
    <property type="entry name" value="THIOL:DISULFIDE INTERCHANGE PROTEIN DSBC-RELATED"/>
    <property type="match status" value="1"/>
</dbReference>
<dbReference type="InterPro" id="IPR001853">
    <property type="entry name" value="DSBA-like_thioredoxin_dom"/>
</dbReference>
<organism evidence="3 4">
    <name type="scientific">Vibrio astriarenae</name>
    <dbReference type="NCBI Taxonomy" id="1481923"/>
    <lineage>
        <taxon>Bacteria</taxon>
        <taxon>Pseudomonadati</taxon>
        <taxon>Pseudomonadota</taxon>
        <taxon>Gammaproteobacteria</taxon>
        <taxon>Vibrionales</taxon>
        <taxon>Vibrionaceae</taxon>
        <taxon>Vibrio</taxon>
    </lineage>
</organism>
<accession>A0A7Z2T2G7</accession>
<dbReference type="InterPro" id="IPR036249">
    <property type="entry name" value="Thioredoxin-like_sf"/>
</dbReference>
<keyword evidence="4" id="KW-1185">Reference proteome</keyword>
<dbReference type="Pfam" id="PF01323">
    <property type="entry name" value="DSBA"/>
    <property type="match status" value="1"/>
</dbReference>
<protein>
    <submittedName>
        <fullName evidence="3">Thioredoxin domain-containing protein</fullName>
    </submittedName>
</protein>
<dbReference type="KEGG" id="vas:GT360_05200"/>
<dbReference type="PANTHER" id="PTHR35272:SF3">
    <property type="entry name" value="THIOL:DISULFIDE INTERCHANGE PROTEIN DSBC"/>
    <property type="match status" value="1"/>
</dbReference>
<gene>
    <name evidence="3" type="ORF">GT360_05200</name>
</gene>
<evidence type="ECO:0000313" key="4">
    <source>
        <dbReference type="Proteomes" id="UP000464262"/>
    </source>
</evidence>
<dbReference type="Gene3D" id="3.40.30.10">
    <property type="entry name" value="Glutaredoxin"/>
    <property type="match status" value="1"/>
</dbReference>
<dbReference type="CDD" id="cd03023">
    <property type="entry name" value="DsbA_Com1_like"/>
    <property type="match status" value="1"/>
</dbReference>
<feature type="signal peptide" evidence="1">
    <location>
        <begin position="1"/>
        <end position="23"/>
    </location>
</feature>
<keyword evidence="1" id="KW-0732">Signal</keyword>
<dbReference type="InterPro" id="IPR013766">
    <property type="entry name" value="Thioredoxin_domain"/>
</dbReference>
<reference evidence="3 4" key="1">
    <citation type="submission" date="2020-01" db="EMBL/GenBank/DDBJ databases">
        <title>Whole genome and functional gene identification of agarase of Vibrio HN897.</title>
        <authorList>
            <person name="Liu Y."/>
            <person name="Zhao Z."/>
        </authorList>
    </citation>
    <scope>NUCLEOTIDE SEQUENCE [LARGE SCALE GENOMIC DNA]</scope>
    <source>
        <strain evidence="3 4">HN897</strain>
    </source>
</reference>
<name>A0A7Z2T2G7_9VIBR</name>